<name>A0A2Z5ZLY3_9PROT</name>
<dbReference type="AlphaFoldDB" id="A0A2Z5ZLY3"/>
<keyword evidence="1" id="KW-0812">Transmembrane</keyword>
<gene>
    <name evidence="2" type="ORF">AcetOrient_orf04679</name>
</gene>
<protein>
    <submittedName>
        <fullName evidence="2">E3 ubiquitin-protein ligase HOS1</fullName>
    </submittedName>
</protein>
<organism evidence="2 3">
    <name type="scientific">Acetobacter orientalis</name>
    <dbReference type="NCBI Taxonomy" id="146474"/>
    <lineage>
        <taxon>Bacteria</taxon>
        <taxon>Pseudomonadati</taxon>
        <taxon>Pseudomonadota</taxon>
        <taxon>Alphaproteobacteria</taxon>
        <taxon>Acetobacterales</taxon>
        <taxon>Acetobacteraceae</taxon>
        <taxon>Acetobacter</taxon>
    </lineage>
</organism>
<evidence type="ECO:0000256" key="1">
    <source>
        <dbReference type="SAM" id="Phobius"/>
    </source>
</evidence>
<dbReference type="EMBL" id="AP018515">
    <property type="protein sequence ID" value="BBC81433.1"/>
    <property type="molecule type" value="Genomic_DNA"/>
</dbReference>
<sequence>MAKYPQRFYGRRVLFVLYGFFVLVPFLVFFYKSYTQAP</sequence>
<dbReference type="Proteomes" id="UP000270034">
    <property type="component" value="Chromosome"/>
</dbReference>
<proteinExistence type="predicted"/>
<evidence type="ECO:0000313" key="2">
    <source>
        <dbReference type="EMBL" id="BBC81433.1"/>
    </source>
</evidence>
<evidence type="ECO:0000313" key="3">
    <source>
        <dbReference type="Proteomes" id="UP000270034"/>
    </source>
</evidence>
<keyword evidence="1" id="KW-0472">Membrane</keyword>
<feature type="transmembrane region" description="Helical" evidence="1">
    <location>
        <begin position="12"/>
        <end position="31"/>
    </location>
</feature>
<reference evidence="2 3" key="1">
    <citation type="submission" date="2018-02" db="EMBL/GenBank/DDBJ databases">
        <title>Acetobacter orientalis genome.</title>
        <authorList>
            <person name="Nakashima N."/>
            <person name="Tamura T."/>
        </authorList>
    </citation>
    <scope>NUCLEOTIDE SEQUENCE [LARGE SCALE GENOMIC DNA]</scope>
    <source>
        <strain evidence="2 3">FAN1</strain>
    </source>
</reference>
<accession>A0A2Z5ZLY3</accession>
<keyword evidence="1" id="KW-1133">Transmembrane helix</keyword>
<dbReference type="KEGG" id="aot:AcetOri_orf04679"/>